<feature type="transmembrane region" description="Helical" evidence="1">
    <location>
        <begin position="414"/>
        <end position="438"/>
    </location>
</feature>
<accession>A0A1I6KCA3</accession>
<dbReference type="OrthoDB" id="110868at2157"/>
<feature type="transmembrane region" description="Helical" evidence="1">
    <location>
        <begin position="254"/>
        <end position="276"/>
    </location>
</feature>
<evidence type="ECO:0000256" key="1">
    <source>
        <dbReference type="SAM" id="Phobius"/>
    </source>
</evidence>
<feature type="transmembrane region" description="Helical" evidence="1">
    <location>
        <begin position="282"/>
        <end position="300"/>
    </location>
</feature>
<protein>
    <recommendedName>
        <fullName evidence="4">Dolichyl-phosphate-mannose-protein mannosyltransferase</fullName>
    </recommendedName>
</protein>
<feature type="transmembrane region" description="Helical" evidence="1">
    <location>
        <begin position="12"/>
        <end position="33"/>
    </location>
</feature>
<feature type="transmembrane region" description="Helical" evidence="1">
    <location>
        <begin position="450"/>
        <end position="469"/>
    </location>
</feature>
<dbReference type="Proteomes" id="UP000199062">
    <property type="component" value="Unassembled WGS sequence"/>
</dbReference>
<feature type="transmembrane region" description="Helical" evidence="1">
    <location>
        <begin position="475"/>
        <end position="493"/>
    </location>
</feature>
<evidence type="ECO:0000313" key="2">
    <source>
        <dbReference type="EMBL" id="SFR88872.1"/>
    </source>
</evidence>
<keyword evidence="1" id="KW-1133">Transmembrane helix</keyword>
<feature type="transmembrane region" description="Helical" evidence="1">
    <location>
        <begin position="505"/>
        <end position="524"/>
    </location>
</feature>
<sequence length="660" mass="72160">MSSALRHRVATARFDIVAAAVGLLIALALFPLRFFASQIYIRTIPIVLGSSCIIYLLATYRSSPRIQELPTLSKGFRRALPSLVFLCLAVLVALAVQDGQRSPRFLVVAGLTGTLIFLQIAFVRSEGFNRTRVLVQIVALAAVVRFAALYTTPGLIGIDIWTHITGLAGDVFAAESLEAISDNKHYTSPLYHLLVVATALLGDVSLRLGLYLSLGVVMPVSVLLVFASANLLVDERWAAFAAMLYSVGDYVIEWGIHLIPTSMGLVLFLGLCYWLVRTMRTGQDRVALSFMFVLSVAIILTHQVSSFITLVMLGGAFLAYLFMGLDVFRPSILDPDVFRINQPVNIAGLIAFDLGFSTFLWSMTPYKGETFLLTLLSYLRQTLISSAGVLNLAGPSSADGAAPEGADPTLIDVLVPYIDTLGFLLLLFGTFLGCLYVVNRTRARQSTFTLLFSAAIMLVFVLGLPMFGIRSFIPQRWFAFLYLPLVLLTVIGLRHLELSLNRRIVVVVLLLFAAAFPTVMMVSANGTVDNPVFEGQGAQLAYNQQELAAVDTIGRITGSPDSANILPEQLLYTDHPYQTVLNRNGAYPSRTAGINGTDPVDHEMVVYRQEQARDTTFFESSQGFGVSRDVNESAVCRPEMAVVYTNDEVRMCTQPPAATT</sequence>
<dbReference type="EMBL" id="FOZK01000001">
    <property type="protein sequence ID" value="SFR88872.1"/>
    <property type="molecule type" value="Genomic_DNA"/>
</dbReference>
<feature type="transmembrane region" description="Helical" evidence="1">
    <location>
        <begin position="307"/>
        <end position="325"/>
    </location>
</feature>
<evidence type="ECO:0000313" key="3">
    <source>
        <dbReference type="Proteomes" id="UP000199062"/>
    </source>
</evidence>
<keyword evidence="3" id="KW-1185">Reference proteome</keyword>
<keyword evidence="1" id="KW-0812">Transmembrane</keyword>
<dbReference type="RefSeq" id="WP_089813639.1">
    <property type="nucleotide sequence ID" value="NZ_FOZK01000001.1"/>
</dbReference>
<feature type="transmembrane region" description="Helical" evidence="1">
    <location>
        <begin position="79"/>
        <end position="96"/>
    </location>
</feature>
<feature type="transmembrane region" description="Helical" evidence="1">
    <location>
        <begin position="210"/>
        <end position="233"/>
    </location>
</feature>
<proteinExistence type="predicted"/>
<organism evidence="2 3">
    <name type="scientific">Halomicrobium zhouii</name>
    <dbReference type="NCBI Taxonomy" id="767519"/>
    <lineage>
        <taxon>Archaea</taxon>
        <taxon>Methanobacteriati</taxon>
        <taxon>Methanobacteriota</taxon>
        <taxon>Stenosarchaea group</taxon>
        <taxon>Halobacteria</taxon>
        <taxon>Halobacteriales</taxon>
        <taxon>Haloarculaceae</taxon>
        <taxon>Halomicrobium</taxon>
    </lineage>
</organism>
<keyword evidence="1" id="KW-0472">Membrane</keyword>
<feature type="transmembrane region" description="Helical" evidence="1">
    <location>
        <begin position="39"/>
        <end position="58"/>
    </location>
</feature>
<evidence type="ECO:0008006" key="4">
    <source>
        <dbReference type="Google" id="ProtNLM"/>
    </source>
</evidence>
<feature type="transmembrane region" description="Helical" evidence="1">
    <location>
        <begin position="102"/>
        <end position="121"/>
    </location>
</feature>
<name>A0A1I6KCA3_9EURY</name>
<reference evidence="2 3" key="1">
    <citation type="submission" date="2016-10" db="EMBL/GenBank/DDBJ databases">
        <authorList>
            <person name="de Groot N.N."/>
        </authorList>
    </citation>
    <scope>NUCLEOTIDE SEQUENCE [LARGE SCALE GENOMIC DNA]</scope>
    <source>
        <strain evidence="2 3">CGMCC 1.10457</strain>
    </source>
</reference>
<feature type="transmembrane region" description="Helical" evidence="1">
    <location>
        <begin position="345"/>
        <end position="364"/>
    </location>
</feature>
<gene>
    <name evidence="2" type="ORF">SAMN05216559_0546</name>
</gene>
<dbReference type="AlphaFoldDB" id="A0A1I6KCA3"/>